<feature type="compositionally biased region" description="Low complexity" evidence="1">
    <location>
        <begin position="134"/>
        <end position="145"/>
    </location>
</feature>
<keyword evidence="3" id="KW-1185">Reference proteome</keyword>
<feature type="region of interest" description="Disordered" evidence="1">
    <location>
        <begin position="245"/>
        <end position="279"/>
    </location>
</feature>
<dbReference type="PANTHER" id="PTHR34120:SF27">
    <property type="entry name" value="CALCIUM_CALMODULIN-DEPENDENT PROTEIN KINASE-RELATED"/>
    <property type="match status" value="1"/>
</dbReference>
<dbReference type="PANTHER" id="PTHR34120">
    <property type="entry name" value="EXPRESSED PROTEIN"/>
    <property type="match status" value="1"/>
</dbReference>
<accession>A0A1J7FVV3</accession>
<feature type="compositionally biased region" description="Polar residues" evidence="1">
    <location>
        <begin position="1"/>
        <end position="11"/>
    </location>
</feature>
<dbReference type="Proteomes" id="UP000188354">
    <property type="component" value="Chromosome LG19"/>
</dbReference>
<dbReference type="EMBL" id="CM007379">
    <property type="protein sequence ID" value="OIV92213.1"/>
    <property type="molecule type" value="Genomic_DNA"/>
</dbReference>
<evidence type="ECO:0000313" key="3">
    <source>
        <dbReference type="Proteomes" id="UP000188354"/>
    </source>
</evidence>
<evidence type="ECO:0000313" key="2">
    <source>
        <dbReference type="EMBL" id="OIV92213.1"/>
    </source>
</evidence>
<protein>
    <submittedName>
        <fullName evidence="2">Uncharacterized protein</fullName>
    </submittedName>
</protein>
<gene>
    <name evidence="2" type="ORF">TanjilG_31132</name>
</gene>
<dbReference type="Gramene" id="OIV92213">
    <property type="protein sequence ID" value="OIV92213"/>
    <property type="gene ID" value="TanjilG_31132"/>
</dbReference>
<reference evidence="2 3" key="1">
    <citation type="journal article" date="2017" name="Plant Biotechnol. J.">
        <title>A comprehensive draft genome sequence for lupin (Lupinus angustifolius), an emerging health food: insights into plant-microbe interactions and legume evolution.</title>
        <authorList>
            <person name="Hane J.K."/>
            <person name="Ming Y."/>
            <person name="Kamphuis L.G."/>
            <person name="Nelson M.N."/>
            <person name="Garg G."/>
            <person name="Atkins C.A."/>
            <person name="Bayer P.E."/>
            <person name="Bravo A."/>
            <person name="Bringans S."/>
            <person name="Cannon S."/>
            <person name="Edwards D."/>
            <person name="Foley R."/>
            <person name="Gao L.L."/>
            <person name="Harrison M.J."/>
            <person name="Huang W."/>
            <person name="Hurgobin B."/>
            <person name="Li S."/>
            <person name="Liu C.W."/>
            <person name="McGrath A."/>
            <person name="Morahan G."/>
            <person name="Murray J."/>
            <person name="Weller J."/>
            <person name="Jian J."/>
            <person name="Singh K.B."/>
        </authorList>
    </citation>
    <scope>NUCLEOTIDE SEQUENCE [LARGE SCALE GENOMIC DNA]</scope>
    <source>
        <strain evidence="3">cv. Tanjil</strain>
        <tissue evidence="2">Whole plant</tissue>
    </source>
</reference>
<proteinExistence type="predicted"/>
<name>A0A1J7FVV3_LUPAN</name>
<organism evidence="2 3">
    <name type="scientific">Lupinus angustifolius</name>
    <name type="common">Narrow-leaved blue lupine</name>
    <dbReference type="NCBI Taxonomy" id="3871"/>
    <lineage>
        <taxon>Eukaryota</taxon>
        <taxon>Viridiplantae</taxon>
        <taxon>Streptophyta</taxon>
        <taxon>Embryophyta</taxon>
        <taxon>Tracheophyta</taxon>
        <taxon>Spermatophyta</taxon>
        <taxon>Magnoliopsida</taxon>
        <taxon>eudicotyledons</taxon>
        <taxon>Gunneridae</taxon>
        <taxon>Pentapetalae</taxon>
        <taxon>rosids</taxon>
        <taxon>fabids</taxon>
        <taxon>Fabales</taxon>
        <taxon>Fabaceae</taxon>
        <taxon>Papilionoideae</taxon>
        <taxon>50 kb inversion clade</taxon>
        <taxon>genistoids sensu lato</taxon>
        <taxon>core genistoids</taxon>
        <taxon>Genisteae</taxon>
        <taxon>Lupinus</taxon>
    </lineage>
</organism>
<dbReference type="STRING" id="3871.A0A1J7FVV3"/>
<feature type="compositionally biased region" description="Low complexity" evidence="1">
    <location>
        <begin position="77"/>
        <end position="93"/>
    </location>
</feature>
<feature type="compositionally biased region" description="Basic and acidic residues" evidence="1">
    <location>
        <begin position="19"/>
        <end position="40"/>
    </location>
</feature>
<dbReference type="AlphaFoldDB" id="A0A1J7FVV3"/>
<dbReference type="KEGG" id="lang:109333850"/>
<dbReference type="OrthoDB" id="696504at2759"/>
<feature type="region of interest" description="Disordered" evidence="1">
    <location>
        <begin position="1"/>
        <end position="48"/>
    </location>
</feature>
<evidence type="ECO:0000256" key="1">
    <source>
        <dbReference type="SAM" id="MobiDB-lite"/>
    </source>
</evidence>
<feature type="region of interest" description="Disordered" evidence="1">
    <location>
        <begin position="62"/>
        <end position="185"/>
    </location>
</feature>
<dbReference type="OMA" id="AQWPPGN"/>
<sequence>MPQLDSETLVTVSAAGGSTDRKIACETIAHDHESETHPDSPPESIWLSRDEEYDWVDRNAVYERKESTKGNSNSDPNYTNLNRNPNNQSNSRRFSSKFKSKASIIGLPKPQKPSLIETKRRRRRNSCSTTLFPKGSASVGKSVSSLKEPSSPKVSCTGKVRSMRDRNRRLRNSRRSTNSEPVRTGRKPRFFESFLAIFRCGLEEKPEKKTGSAISVGSVNEKKVMKPRYSVNDCSYVTSISRNSVLEGEPPGLGQMNRLACGRRSESSGVGESQIHVSR</sequence>